<feature type="domain" description="Glycoside hydrolase family 3 C-terminal" evidence="3">
    <location>
        <begin position="41"/>
        <end position="149"/>
    </location>
</feature>
<dbReference type="SUPFAM" id="SSF52279">
    <property type="entry name" value="Beta-D-glucan exohydrolase, C-terminal domain"/>
    <property type="match status" value="1"/>
</dbReference>
<reference evidence="4 5" key="1">
    <citation type="journal article" date="2014" name="Nat. Genet.">
        <title>Genome sequence of the hot pepper provides insights into the evolution of pungency in Capsicum species.</title>
        <authorList>
            <person name="Kim S."/>
            <person name="Park M."/>
            <person name="Yeom S.I."/>
            <person name="Kim Y.M."/>
            <person name="Lee J.M."/>
            <person name="Lee H.A."/>
            <person name="Seo E."/>
            <person name="Choi J."/>
            <person name="Cheong K."/>
            <person name="Kim K.T."/>
            <person name="Jung K."/>
            <person name="Lee G.W."/>
            <person name="Oh S.K."/>
            <person name="Bae C."/>
            <person name="Kim S.B."/>
            <person name="Lee H.Y."/>
            <person name="Kim S.Y."/>
            <person name="Kim M.S."/>
            <person name="Kang B.C."/>
            <person name="Jo Y.D."/>
            <person name="Yang H.B."/>
            <person name="Jeong H.J."/>
            <person name="Kang W.H."/>
            <person name="Kwon J.K."/>
            <person name="Shin C."/>
            <person name="Lim J.Y."/>
            <person name="Park J.H."/>
            <person name="Huh J.H."/>
            <person name="Kim J.S."/>
            <person name="Kim B.D."/>
            <person name="Cohen O."/>
            <person name="Paran I."/>
            <person name="Suh M.C."/>
            <person name="Lee S.B."/>
            <person name="Kim Y.K."/>
            <person name="Shin Y."/>
            <person name="Noh S.J."/>
            <person name="Park J."/>
            <person name="Seo Y.S."/>
            <person name="Kwon S.Y."/>
            <person name="Kim H.A."/>
            <person name="Park J.M."/>
            <person name="Kim H.J."/>
            <person name="Choi S.B."/>
            <person name="Bosland P.W."/>
            <person name="Reeves G."/>
            <person name="Jo S.H."/>
            <person name="Lee B.W."/>
            <person name="Cho H.T."/>
            <person name="Choi H.S."/>
            <person name="Lee M.S."/>
            <person name="Yu Y."/>
            <person name="Do Choi Y."/>
            <person name="Park B.S."/>
            <person name="van Deynze A."/>
            <person name="Ashrafi H."/>
            <person name="Hill T."/>
            <person name="Kim W.T."/>
            <person name="Pai H.S."/>
            <person name="Ahn H.K."/>
            <person name="Yeam I."/>
            <person name="Giovannoni J.J."/>
            <person name="Rose J.K."/>
            <person name="Sorensen I."/>
            <person name="Lee S.J."/>
            <person name="Kim R.W."/>
            <person name="Choi I.Y."/>
            <person name="Choi B.S."/>
            <person name="Lim J.S."/>
            <person name="Lee Y.H."/>
            <person name="Choi D."/>
        </authorList>
    </citation>
    <scope>NUCLEOTIDE SEQUENCE [LARGE SCALE GENOMIC DNA]</scope>
    <source>
        <strain evidence="5">cv. CM334</strain>
    </source>
</reference>
<reference evidence="4 5" key="2">
    <citation type="journal article" date="2017" name="Genome Biol.">
        <title>New reference genome sequences of hot pepper reveal the massive evolution of plant disease-resistance genes by retroduplication.</title>
        <authorList>
            <person name="Kim S."/>
            <person name="Park J."/>
            <person name="Yeom S.I."/>
            <person name="Kim Y.M."/>
            <person name="Seo E."/>
            <person name="Kim K.T."/>
            <person name="Kim M.S."/>
            <person name="Lee J.M."/>
            <person name="Cheong K."/>
            <person name="Shin H.S."/>
            <person name="Kim S.B."/>
            <person name="Han K."/>
            <person name="Lee J."/>
            <person name="Park M."/>
            <person name="Lee H.A."/>
            <person name="Lee H.Y."/>
            <person name="Lee Y."/>
            <person name="Oh S."/>
            <person name="Lee J.H."/>
            <person name="Choi E."/>
            <person name="Choi E."/>
            <person name="Lee S.E."/>
            <person name="Jeon J."/>
            <person name="Kim H."/>
            <person name="Choi G."/>
            <person name="Song H."/>
            <person name="Lee J."/>
            <person name="Lee S.C."/>
            <person name="Kwon J.K."/>
            <person name="Lee H.Y."/>
            <person name="Koo N."/>
            <person name="Hong Y."/>
            <person name="Kim R.W."/>
            <person name="Kang W.H."/>
            <person name="Huh J.H."/>
            <person name="Kang B.C."/>
            <person name="Yang T.J."/>
            <person name="Lee Y.H."/>
            <person name="Bennetzen J.L."/>
            <person name="Choi D."/>
        </authorList>
    </citation>
    <scope>NUCLEOTIDE SEQUENCE [LARGE SCALE GENOMIC DNA]</scope>
    <source>
        <strain evidence="5">cv. CM334</strain>
    </source>
</reference>
<gene>
    <name evidence="4" type="ORF">T459_12627</name>
</gene>
<keyword evidence="2" id="KW-0326">Glycosidase</keyword>
<dbReference type="Gramene" id="PHT84184">
    <property type="protein sequence ID" value="PHT84184"/>
    <property type="gene ID" value="T459_12627"/>
</dbReference>
<protein>
    <recommendedName>
        <fullName evidence="3">Glycoside hydrolase family 3 C-terminal domain-containing protein</fullName>
    </recommendedName>
</protein>
<dbReference type="AlphaFoldDB" id="A0A2G2ZQG3"/>
<organism evidence="4 5">
    <name type="scientific">Capsicum annuum</name>
    <name type="common">Capsicum pepper</name>
    <dbReference type="NCBI Taxonomy" id="4072"/>
    <lineage>
        <taxon>Eukaryota</taxon>
        <taxon>Viridiplantae</taxon>
        <taxon>Streptophyta</taxon>
        <taxon>Embryophyta</taxon>
        <taxon>Tracheophyta</taxon>
        <taxon>Spermatophyta</taxon>
        <taxon>Magnoliopsida</taxon>
        <taxon>eudicotyledons</taxon>
        <taxon>Gunneridae</taxon>
        <taxon>Pentapetalae</taxon>
        <taxon>asterids</taxon>
        <taxon>lamiids</taxon>
        <taxon>Solanales</taxon>
        <taxon>Solanaceae</taxon>
        <taxon>Solanoideae</taxon>
        <taxon>Capsiceae</taxon>
        <taxon>Capsicum</taxon>
    </lineage>
</organism>
<dbReference type="InterPro" id="IPR002772">
    <property type="entry name" value="Glyco_hydro_3_C"/>
</dbReference>
<name>A0A2G2ZQG3_CAPAN</name>
<evidence type="ECO:0000259" key="3">
    <source>
        <dbReference type="Pfam" id="PF01915"/>
    </source>
</evidence>
<proteinExistence type="predicted"/>
<evidence type="ECO:0000256" key="2">
    <source>
        <dbReference type="ARBA" id="ARBA00023295"/>
    </source>
</evidence>
<dbReference type="InterPro" id="IPR036881">
    <property type="entry name" value="Glyco_hydro_3_C_sf"/>
</dbReference>
<dbReference type="PANTHER" id="PTHR42721">
    <property type="entry name" value="SUGAR HYDROLASE-RELATED"/>
    <property type="match status" value="1"/>
</dbReference>
<dbReference type="GO" id="GO:0009044">
    <property type="term" value="F:xylan 1,4-beta-xylosidase activity"/>
    <property type="evidence" value="ECO:0007669"/>
    <property type="project" value="InterPro"/>
</dbReference>
<evidence type="ECO:0000256" key="1">
    <source>
        <dbReference type="ARBA" id="ARBA00022801"/>
    </source>
</evidence>
<dbReference type="InterPro" id="IPR044993">
    <property type="entry name" value="BXL"/>
</dbReference>
<dbReference type="EMBL" id="AYRZ02000004">
    <property type="protein sequence ID" value="PHT84184.1"/>
    <property type="molecule type" value="Genomic_DNA"/>
</dbReference>
<keyword evidence="1" id="KW-0378">Hydrolase</keyword>
<accession>A0A2G2ZQG3</accession>
<dbReference type="PANTHER" id="PTHR42721:SF44">
    <property type="entry name" value="BETA-D-XYLOSIDASE 7-RELATED"/>
    <property type="match status" value="1"/>
</dbReference>
<comment type="caution">
    <text evidence="4">The sequence shown here is derived from an EMBL/GenBank/DDBJ whole genome shotgun (WGS) entry which is preliminary data.</text>
</comment>
<dbReference type="Gene3D" id="3.40.50.1700">
    <property type="entry name" value="Glycoside hydrolase family 3 C-terminal domain"/>
    <property type="match status" value="2"/>
</dbReference>
<sequence length="242" mass="26127">MRLGLFNGDPSKLEYGDISAAEVCSQEHRALALAASRNGIVLKNSDRLLPLSKMKTRSLDVIVPKANDSEVLLGNYQGYQCKNVTLLQGLQGYVKNTTYHPGCDFINCTSAAIDEAVDTAKKADYVVLVMGSDQTLEKEKLDRTELGLPVDVSFAKDNQNIGGILWVGYPGEAGAAALAEIISGEHNPDVQNKLHFKNLKVNKATDDGSVLNIDVSDVGSEVCNNAMITVKVAVKKPGRYGW</sequence>
<dbReference type="Proteomes" id="UP000222542">
    <property type="component" value="Unassembled WGS sequence"/>
</dbReference>
<evidence type="ECO:0000313" key="5">
    <source>
        <dbReference type="Proteomes" id="UP000222542"/>
    </source>
</evidence>
<keyword evidence="5" id="KW-1185">Reference proteome</keyword>
<dbReference type="GO" id="GO:0045493">
    <property type="term" value="P:xylan catabolic process"/>
    <property type="evidence" value="ECO:0007669"/>
    <property type="project" value="InterPro"/>
</dbReference>
<evidence type="ECO:0000313" key="4">
    <source>
        <dbReference type="EMBL" id="PHT84184.1"/>
    </source>
</evidence>
<dbReference type="OMA" id="RAGCANV"/>
<dbReference type="Pfam" id="PF01915">
    <property type="entry name" value="Glyco_hydro_3_C"/>
    <property type="match status" value="1"/>
</dbReference>